<sequence>MSDLGLLQAVLAAEHRAVYGYGLTGARQSGAARRQSTALWQAHRARRDRIAEMITERDGEPVAAEPSYLLGEGVPAQLAVGLEEALLAAYLGLAGASDAALRRFAAQAMQEAMTRRVRWARTSPPSAFPGLPEGRLSPGTEAGS</sequence>
<evidence type="ECO:0000313" key="3">
    <source>
        <dbReference type="EMBL" id="GAA0955759.1"/>
    </source>
</evidence>
<gene>
    <name evidence="3" type="ORF">GCM10009550_41100</name>
</gene>
<dbReference type="Proteomes" id="UP001500665">
    <property type="component" value="Unassembled WGS sequence"/>
</dbReference>
<accession>A0ABN1REQ5</accession>
<reference evidence="3 4" key="1">
    <citation type="journal article" date="2019" name="Int. J. Syst. Evol. Microbiol.">
        <title>The Global Catalogue of Microorganisms (GCM) 10K type strain sequencing project: providing services to taxonomists for standard genome sequencing and annotation.</title>
        <authorList>
            <consortium name="The Broad Institute Genomics Platform"/>
            <consortium name="The Broad Institute Genome Sequencing Center for Infectious Disease"/>
            <person name="Wu L."/>
            <person name="Ma J."/>
        </authorList>
    </citation>
    <scope>NUCLEOTIDE SEQUENCE [LARGE SCALE GENOMIC DNA]</scope>
    <source>
        <strain evidence="3 4">JCM 10696</strain>
    </source>
</reference>
<dbReference type="InterPro" id="IPR029447">
    <property type="entry name" value="DUF4439"/>
</dbReference>
<keyword evidence="4" id="KW-1185">Reference proteome</keyword>
<dbReference type="RefSeq" id="WP_344242485.1">
    <property type="nucleotide sequence ID" value="NZ_BAAAHH010000016.1"/>
</dbReference>
<organism evidence="3 4">
    <name type="scientific">Actinocorallia libanotica</name>
    <dbReference type="NCBI Taxonomy" id="46162"/>
    <lineage>
        <taxon>Bacteria</taxon>
        <taxon>Bacillati</taxon>
        <taxon>Actinomycetota</taxon>
        <taxon>Actinomycetes</taxon>
        <taxon>Streptosporangiales</taxon>
        <taxon>Thermomonosporaceae</taxon>
        <taxon>Actinocorallia</taxon>
    </lineage>
</organism>
<dbReference type="EMBL" id="BAAAHH010000016">
    <property type="protein sequence ID" value="GAA0955759.1"/>
    <property type="molecule type" value="Genomic_DNA"/>
</dbReference>
<protein>
    <submittedName>
        <fullName evidence="3">Ferritin-like domain-containing protein</fullName>
    </submittedName>
</protein>
<evidence type="ECO:0000313" key="4">
    <source>
        <dbReference type="Proteomes" id="UP001500665"/>
    </source>
</evidence>
<dbReference type="CDD" id="cd00657">
    <property type="entry name" value="Ferritin_like"/>
    <property type="match status" value="1"/>
</dbReference>
<dbReference type="InterPro" id="IPR009078">
    <property type="entry name" value="Ferritin-like_SF"/>
</dbReference>
<dbReference type="SUPFAM" id="SSF47240">
    <property type="entry name" value="Ferritin-like"/>
    <property type="match status" value="1"/>
</dbReference>
<dbReference type="Pfam" id="PF14530">
    <property type="entry name" value="DUF4439"/>
    <property type="match status" value="1"/>
</dbReference>
<feature type="domain" description="DUF4439" evidence="2">
    <location>
        <begin position="7"/>
        <end position="133"/>
    </location>
</feature>
<feature type="region of interest" description="Disordered" evidence="1">
    <location>
        <begin position="117"/>
        <end position="144"/>
    </location>
</feature>
<dbReference type="InterPro" id="IPR012347">
    <property type="entry name" value="Ferritin-like"/>
</dbReference>
<evidence type="ECO:0000256" key="1">
    <source>
        <dbReference type="SAM" id="MobiDB-lite"/>
    </source>
</evidence>
<evidence type="ECO:0000259" key="2">
    <source>
        <dbReference type="Pfam" id="PF14530"/>
    </source>
</evidence>
<name>A0ABN1REQ5_9ACTN</name>
<comment type="caution">
    <text evidence="3">The sequence shown here is derived from an EMBL/GenBank/DDBJ whole genome shotgun (WGS) entry which is preliminary data.</text>
</comment>
<proteinExistence type="predicted"/>
<dbReference type="Gene3D" id="1.20.1260.10">
    <property type="match status" value="1"/>
</dbReference>